<dbReference type="InterPro" id="IPR003598">
    <property type="entry name" value="Ig_sub2"/>
</dbReference>
<dbReference type="InterPro" id="IPR050488">
    <property type="entry name" value="Ig_Fc_receptor"/>
</dbReference>
<keyword evidence="3" id="KW-0472">Membrane</keyword>
<evidence type="ECO:0000256" key="2">
    <source>
        <dbReference type="ARBA" id="ARBA00023157"/>
    </source>
</evidence>
<feature type="domain" description="Ig-like" evidence="4">
    <location>
        <begin position="250"/>
        <end position="332"/>
    </location>
</feature>
<dbReference type="PANTHER" id="PTHR11481">
    <property type="entry name" value="IMMUNOGLOBULIN FC RECEPTOR"/>
    <property type="match status" value="1"/>
</dbReference>
<feature type="domain" description="Ig-like" evidence="4">
    <location>
        <begin position="77"/>
        <end position="160"/>
    </location>
</feature>
<dbReference type="CDD" id="cd00096">
    <property type="entry name" value="Ig"/>
    <property type="match status" value="1"/>
</dbReference>
<dbReference type="InterPro" id="IPR013783">
    <property type="entry name" value="Ig-like_fold"/>
</dbReference>
<proteinExistence type="predicted"/>
<organism evidence="5 6">
    <name type="scientific">Lates calcarifer</name>
    <name type="common">Barramundi</name>
    <name type="synonym">Holocentrus calcarifer</name>
    <dbReference type="NCBI Taxonomy" id="8187"/>
    <lineage>
        <taxon>Eukaryota</taxon>
        <taxon>Metazoa</taxon>
        <taxon>Chordata</taxon>
        <taxon>Craniata</taxon>
        <taxon>Vertebrata</taxon>
        <taxon>Euteleostomi</taxon>
        <taxon>Actinopterygii</taxon>
        <taxon>Neopterygii</taxon>
        <taxon>Teleostei</taxon>
        <taxon>Neoteleostei</taxon>
        <taxon>Acanthomorphata</taxon>
        <taxon>Carangaria</taxon>
        <taxon>Carangaria incertae sedis</taxon>
        <taxon>Centropomidae</taxon>
        <taxon>Lates</taxon>
    </lineage>
</organism>
<feature type="domain" description="Ig-like" evidence="4">
    <location>
        <begin position="164"/>
        <end position="245"/>
    </location>
</feature>
<keyword evidence="6" id="KW-1185">Reference proteome</keyword>
<gene>
    <name evidence="5" type="primary">LOC108889445</name>
</gene>
<dbReference type="InterPro" id="IPR007110">
    <property type="entry name" value="Ig-like_dom"/>
</dbReference>
<name>A0A4W6DD63_LATCA</name>
<feature type="transmembrane region" description="Helical" evidence="3">
    <location>
        <begin position="718"/>
        <end position="743"/>
    </location>
</feature>
<dbReference type="InterPro" id="IPR003599">
    <property type="entry name" value="Ig_sub"/>
</dbReference>
<dbReference type="Pfam" id="PF13895">
    <property type="entry name" value="Ig_2"/>
    <property type="match status" value="3"/>
</dbReference>
<feature type="domain" description="Ig-like" evidence="4">
    <location>
        <begin position="535"/>
        <end position="610"/>
    </location>
</feature>
<keyword evidence="3" id="KW-0812">Transmembrane</keyword>
<reference evidence="5" key="3">
    <citation type="submission" date="2025-09" db="UniProtKB">
        <authorList>
            <consortium name="Ensembl"/>
        </authorList>
    </citation>
    <scope>IDENTIFICATION</scope>
</reference>
<dbReference type="GO" id="GO:0009897">
    <property type="term" value="C:external side of plasma membrane"/>
    <property type="evidence" value="ECO:0007669"/>
    <property type="project" value="TreeGrafter"/>
</dbReference>
<evidence type="ECO:0000313" key="6">
    <source>
        <dbReference type="Proteomes" id="UP000314980"/>
    </source>
</evidence>
<feature type="domain" description="Ig-like" evidence="4">
    <location>
        <begin position="624"/>
        <end position="691"/>
    </location>
</feature>
<evidence type="ECO:0000256" key="3">
    <source>
        <dbReference type="SAM" id="Phobius"/>
    </source>
</evidence>
<evidence type="ECO:0000256" key="1">
    <source>
        <dbReference type="ARBA" id="ARBA00022729"/>
    </source>
</evidence>
<dbReference type="Proteomes" id="UP000314980">
    <property type="component" value="Unassembled WGS sequence"/>
</dbReference>
<reference evidence="6" key="1">
    <citation type="submission" date="2015-09" db="EMBL/GenBank/DDBJ databases">
        <authorList>
            <person name="Sai Rama Sridatta P."/>
        </authorList>
    </citation>
    <scope>NUCLEOTIDE SEQUENCE [LARGE SCALE GENOMIC DNA]</scope>
</reference>
<dbReference type="AlphaFoldDB" id="A0A4W6DD63"/>
<accession>A0A4W6DD63</accession>
<protein>
    <recommendedName>
        <fullName evidence="4">Ig-like domain-containing protein</fullName>
    </recommendedName>
</protein>
<evidence type="ECO:0000259" key="4">
    <source>
        <dbReference type="PROSITE" id="PS50835"/>
    </source>
</evidence>
<evidence type="ECO:0000313" key="5">
    <source>
        <dbReference type="Ensembl" id="ENSLCAP00010022651.1"/>
    </source>
</evidence>
<dbReference type="SMART" id="SM00409">
    <property type="entry name" value="IG"/>
    <property type="match status" value="6"/>
</dbReference>
<feature type="domain" description="Ig-like" evidence="4">
    <location>
        <begin position="350"/>
        <end position="434"/>
    </location>
</feature>
<dbReference type="GeneTree" id="ENSGT00940000165428"/>
<sequence>MTDSSDWTINWHRNGVQVKNSDPNVTFSAENSILMITEASNTHSGNYSCKGQHKSKSFSTQDSNSLSITVNENKLKPTLSRQPNYNKMFPGETVTFTCRVDIASGWEFLWYHNENEIAASNTDTYMIKAITLSNSGQYHCKAKRGPFYTEKSDPMSLQVSANDPISTISKNPAFDPMYVGEKVTFTCSVDVDSDWKYQWYKDGEELPSSTEKTLIKTLRLSDMGNYSCIATRGATSTAPSEEMLQVYAIPQPFLKPETPWLDVFPTEGVKLSCEMDSSSGWKYIWSKDKQRVEADDTVSFGQDGATLSILSASAKHKGNYTCEGHLQDRSVSSSPSFELSLTVYEKRPKPVMTQDPNDKKVYAGETLSFECKVEISSGWEYHWYKDNTTLQVSGSSFKISSASSSNNGNYMCMAKRDKSMYHTEHSDGQNLQISEIPVPSLKLETPWLDVFPTERVNFSCGMEDNWIYTWYKDGKPIHADGTVSTYSDGATLNITSAAISHSGQYSCSGKLNSKTRSVTSHTSPGVTLSVYDTKPKLTLMQNPDYDVMYTEDSVFFSCHINVSSGWEYLWYKNGAQLSQSGNSHNISLQTKDTGSYTCQARRGTDTVFLSDQSQQVVLDVKERPQAKIILLTGWSEVFSTDSLVLQCAVQDSQDTWNYTWSKETEQINQLPSERHTVTPQNDPDQSLYTCQGIRAGRPSYSKHSDSFKTKNLLLKRRVLLSISGCLFFGLIAVLLGCIALRFFRKPGVTLL</sequence>
<dbReference type="SUPFAM" id="SSF48726">
    <property type="entry name" value="Immunoglobulin"/>
    <property type="match status" value="7"/>
</dbReference>
<feature type="domain" description="Ig-like" evidence="4">
    <location>
        <begin position="439"/>
        <end position="519"/>
    </location>
</feature>
<keyword evidence="3" id="KW-1133">Transmembrane helix</keyword>
<feature type="domain" description="Ig-like" evidence="4">
    <location>
        <begin position="1"/>
        <end position="67"/>
    </location>
</feature>
<dbReference type="SMART" id="SM00408">
    <property type="entry name" value="IGc2"/>
    <property type="match status" value="7"/>
</dbReference>
<dbReference type="Gene3D" id="2.60.40.10">
    <property type="entry name" value="Immunoglobulins"/>
    <property type="match status" value="8"/>
</dbReference>
<keyword evidence="2" id="KW-1015">Disulfide bond</keyword>
<dbReference type="PANTHER" id="PTHR11481:SF112">
    <property type="entry name" value="FC RECEPTOR-LIKE PROTEIN 4-RELATED"/>
    <property type="match status" value="1"/>
</dbReference>
<dbReference type="GO" id="GO:0004888">
    <property type="term" value="F:transmembrane signaling receptor activity"/>
    <property type="evidence" value="ECO:0007669"/>
    <property type="project" value="TreeGrafter"/>
</dbReference>
<dbReference type="Pfam" id="PF13927">
    <property type="entry name" value="Ig_3"/>
    <property type="match status" value="3"/>
</dbReference>
<dbReference type="Ensembl" id="ENSLCAT00010023144.1">
    <property type="protein sequence ID" value="ENSLCAP00010022651.1"/>
    <property type="gene ID" value="ENSLCAG00010010619.1"/>
</dbReference>
<reference evidence="5" key="2">
    <citation type="submission" date="2025-08" db="UniProtKB">
        <authorList>
            <consortium name="Ensembl"/>
        </authorList>
    </citation>
    <scope>IDENTIFICATION</scope>
</reference>
<dbReference type="GO" id="GO:0006955">
    <property type="term" value="P:immune response"/>
    <property type="evidence" value="ECO:0007669"/>
    <property type="project" value="TreeGrafter"/>
</dbReference>
<dbReference type="InterPro" id="IPR036179">
    <property type="entry name" value="Ig-like_dom_sf"/>
</dbReference>
<dbReference type="GO" id="GO:0007166">
    <property type="term" value="P:cell surface receptor signaling pathway"/>
    <property type="evidence" value="ECO:0007669"/>
    <property type="project" value="TreeGrafter"/>
</dbReference>
<dbReference type="PROSITE" id="PS50835">
    <property type="entry name" value="IG_LIKE"/>
    <property type="match status" value="8"/>
</dbReference>
<keyword evidence="1" id="KW-0732">Signal</keyword>